<reference evidence="2" key="1">
    <citation type="journal article" date="2016" name="Sci. Rep.">
        <title>Triclosan Resistome from Metagenome Reveals Diverse Enoyl Acyl Carrier Protein Reductases and Selective Enrichment of Triclosan Resistance Genes.</title>
        <authorList>
            <person name="Khan R."/>
            <person name="Kong H.G."/>
            <person name="Jung Y.H."/>
            <person name="Choi J."/>
            <person name="Baek K.Y."/>
            <person name="Hwang E.C."/>
            <person name="Lee S.W."/>
        </authorList>
    </citation>
    <scope>NUCLEOTIDE SEQUENCE</scope>
</reference>
<evidence type="ECO:0000256" key="1">
    <source>
        <dbReference type="SAM" id="MobiDB-lite"/>
    </source>
</evidence>
<feature type="compositionally biased region" description="Basic residues" evidence="1">
    <location>
        <begin position="153"/>
        <end position="175"/>
    </location>
</feature>
<sequence>MRWREGEHHAGRSLHSIPLRRIGRCAARRRADRGGLARHAAAGADRQRRFDVGRVQPDAHAGAHIHGRPALALWPRRCTLYGGGVRRPRMSVLPGVLRSAQAVDRCSPRGELAVAPPAADDARAGRDCQRAPGRMRRRGWRPSRVLASSRMGLRAHARRRPGPPRGSRLSRHHAGRPAVPRQRPPRRADSRAVGERGAGGHQGHAHAAPAGPPVRQDAGAAWPGRRRCAVVGHRPAGSRRHHRDRIEGNACRVSRRHAQVAPDLQGLRRGPGRADHPVRLASLDANSRRAAVVDARSSFACCSSHAGRPRPQGLHALPQLFFGDCHATQDPCCRRRDLRGHALPRRNPHPRGCVLASIHGHLPGLRRVSRRRSDLRHLLDALRPRTRPTRPDRGRDGAGPCLRVRRRVRLELGHRRRGLPAGTDPRARFPRSPRPHRAGVGRGHPLVRTHHVERGSGRRCQSGR</sequence>
<feature type="compositionally biased region" description="Basic and acidic residues" evidence="1">
    <location>
        <begin position="120"/>
        <end position="129"/>
    </location>
</feature>
<feature type="region of interest" description="Disordered" evidence="1">
    <location>
        <begin position="412"/>
        <end position="464"/>
    </location>
</feature>
<organism evidence="2">
    <name type="scientific">uncultured bacterium pAP3</name>
    <dbReference type="NCBI Taxonomy" id="1781154"/>
    <lineage>
        <taxon>Bacteria</taxon>
        <taxon>environmental samples</taxon>
    </lineage>
</organism>
<feature type="region of interest" description="Disordered" evidence="1">
    <location>
        <begin position="113"/>
        <end position="226"/>
    </location>
</feature>
<proteinExistence type="predicted"/>
<feature type="compositionally biased region" description="Basic residues" evidence="1">
    <location>
        <begin position="428"/>
        <end position="449"/>
    </location>
</feature>
<dbReference type="AlphaFoldDB" id="A0A1C9U4M4"/>
<protein>
    <submittedName>
        <fullName evidence="2">Uncharacterized protein</fullName>
    </submittedName>
</protein>
<accession>A0A1C9U4M4</accession>
<dbReference type="EMBL" id="KT982359">
    <property type="protein sequence ID" value="AOR51089.1"/>
    <property type="molecule type" value="Genomic_DNA"/>
</dbReference>
<name>A0A1C9U4M4_9BACT</name>
<evidence type="ECO:0000313" key="2">
    <source>
        <dbReference type="EMBL" id="AOR51089.1"/>
    </source>
</evidence>